<accession>A0A4R0YVB8</accession>
<evidence type="ECO:0000313" key="2">
    <source>
        <dbReference type="Proteomes" id="UP000291822"/>
    </source>
</evidence>
<organism evidence="1 2">
    <name type="scientific">Dyella soli</name>
    <dbReference type="NCBI Taxonomy" id="522319"/>
    <lineage>
        <taxon>Bacteria</taxon>
        <taxon>Pseudomonadati</taxon>
        <taxon>Pseudomonadota</taxon>
        <taxon>Gammaproteobacteria</taxon>
        <taxon>Lysobacterales</taxon>
        <taxon>Rhodanobacteraceae</taxon>
        <taxon>Dyella</taxon>
    </lineage>
</organism>
<dbReference type="AlphaFoldDB" id="A0A4R0YVB8"/>
<dbReference type="RefSeq" id="WP_165583210.1">
    <property type="nucleotide sequence ID" value="NZ_SJTG01000003.1"/>
</dbReference>
<dbReference type="EMBL" id="SJTG01000003">
    <property type="protein sequence ID" value="TCI09136.1"/>
    <property type="molecule type" value="Genomic_DNA"/>
</dbReference>
<sequence>MTTLLSDASSHVRWHQFRQDFDPAILVASGMITMLASEGPITFLHAMPTQASVRRILVLELQAIVSPGARQSLGDDGELVSLIGCQGDRPG</sequence>
<gene>
    <name evidence="1" type="ORF">EZM97_23145</name>
</gene>
<proteinExistence type="predicted"/>
<protein>
    <submittedName>
        <fullName evidence="1">Uncharacterized protein</fullName>
    </submittedName>
</protein>
<comment type="caution">
    <text evidence="1">The sequence shown here is derived from an EMBL/GenBank/DDBJ whole genome shotgun (WGS) entry which is preliminary data.</text>
</comment>
<name>A0A4R0YVB8_9GAMM</name>
<keyword evidence="2" id="KW-1185">Reference proteome</keyword>
<evidence type="ECO:0000313" key="1">
    <source>
        <dbReference type="EMBL" id="TCI09136.1"/>
    </source>
</evidence>
<dbReference type="Proteomes" id="UP000291822">
    <property type="component" value="Unassembled WGS sequence"/>
</dbReference>
<reference evidence="1 2" key="1">
    <citation type="submission" date="2019-02" db="EMBL/GenBank/DDBJ databases">
        <title>Dyella amyloliquefaciens sp. nov., isolated from forest soil.</title>
        <authorList>
            <person name="Gao Z.-H."/>
            <person name="Qiu L.-H."/>
        </authorList>
    </citation>
    <scope>NUCLEOTIDE SEQUENCE [LARGE SCALE GENOMIC DNA]</scope>
    <source>
        <strain evidence="1 2">KACC 12747</strain>
    </source>
</reference>